<dbReference type="InterPro" id="IPR019428">
    <property type="entry name" value="7TM_GPCR_serpentine_rcpt_Str"/>
</dbReference>
<dbReference type="PROSITE" id="PS51257">
    <property type="entry name" value="PROKAR_LIPOPROTEIN"/>
    <property type="match status" value="1"/>
</dbReference>
<keyword evidence="2" id="KW-1185">Reference proteome</keyword>
<accession>A0A1I7TAU7</accession>
<sequence length="163" mass="19022">MKLFRGSYIAIWTFYCSFFGCQYAFGIHYFLELDDVSFNYFEDSVNEKFNVSLNEIPAFAMVSYDSKTGLTRWRNNVFLEYSLDSGGTVYHHDILWTENAFGNGTEDTILFPDSKTTPSAVLQNFNYTELWIHFRRNFRKSSSMVYQTSTLFKQLANVSSEVI</sequence>
<name>A0A1I7TAU7_9PELO</name>
<dbReference type="STRING" id="1561998.A0A1I7TAU7"/>
<evidence type="ECO:0000313" key="2">
    <source>
        <dbReference type="Proteomes" id="UP000095282"/>
    </source>
</evidence>
<dbReference type="PANTHER" id="PTHR46000">
    <property type="entry name" value="SEVEN TM RECEPTOR-RELATED"/>
    <property type="match status" value="1"/>
</dbReference>
<keyword evidence="1" id="KW-0812">Transmembrane</keyword>
<protein>
    <submittedName>
        <fullName evidence="3">CUB_2 domain-containing protein</fullName>
    </submittedName>
</protein>
<evidence type="ECO:0000256" key="1">
    <source>
        <dbReference type="SAM" id="Phobius"/>
    </source>
</evidence>
<dbReference type="AlphaFoldDB" id="A0A1I7TAU7"/>
<keyword evidence="1" id="KW-0472">Membrane</keyword>
<keyword evidence="1" id="KW-1133">Transmembrane helix</keyword>
<dbReference type="Proteomes" id="UP000095282">
    <property type="component" value="Unplaced"/>
</dbReference>
<dbReference type="Pfam" id="PF10326">
    <property type="entry name" value="7TM_GPCR_Str"/>
    <property type="match status" value="1"/>
</dbReference>
<organism evidence="2 3">
    <name type="scientific">Caenorhabditis tropicalis</name>
    <dbReference type="NCBI Taxonomy" id="1561998"/>
    <lineage>
        <taxon>Eukaryota</taxon>
        <taxon>Metazoa</taxon>
        <taxon>Ecdysozoa</taxon>
        <taxon>Nematoda</taxon>
        <taxon>Chromadorea</taxon>
        <taxon>Rhabditida</taxon>
        <taxon>Rhabditina</taxon>
        <taxon>Rhabditomorpha</taxon>
        <taxon>Rhabditoidea</taxon>
        <taxon>Rhabditidae</taxon>
        <taxon>Peloderinae</taxon>
        <taxon>Caenorhabditis</taxon>
    </lineage>
</organism>
<feature type="transmembrane region" description="Helical" evidence="1">
    <location>
        <begin position="12"/>
        <end position="31"/>
    </location>
</feature>
<proteinExistence type="predicted"/>
<reference evidence="3" key="1">
    <citation type="submission" date="2016-11" db="UniProtKB">
        <authorList>
            <consortium name="WormBaseParasite"/>
        </authorList>
    </citation>
    <scope>IDENTIFICATION</scope>
</reference>
<dbReference type="WBParaSite" id="Csp11.Scaffold566.g4127.t1">
    <property type="protein sequence ID" value="Csp11.Scaffold566.g4127.t1"/>
    <property type="gene ID" value="Csp11.Scaffold566.g4127"/>
</dbReference>
<evidence type="ECO:0000313" key="3">
    <source>
        <dbReference type="WBParaSite" id="Csp11.Scaffold566.g4127.t1"/>
    </source>
</evidence>